<dbReference type="InterPro" id="IPR002201">
    <property type="entry name" value="Glyco_trans_9"/>
</dbReference>
<comment type="similarity">
    <text evidence="9">Belongs to the glycosyltransferase 9 family.</text>
</comment>
<dbReference type="PANTHER" id="PTHR30160">
    <property type="entry name" value="TETRAACYLDISACCHARIDE 4'-KINASE-RELATED"/>
    <property type="match status" value="1"/>
</dbReference>
<protein>
    <recommendedName>
        <fullName evidence="11">Lipopolysaccharide heptosyltransferase 1</fullName>
        <ecNumber evidence="10">2.4.99.23</ecNumber>
    </recommendedName>
    <alternativeName>
        <fullName evidence="12">ADP-heptose:lipopolysaccharide heptosyltransferase I</fullName>
    </alternativeName>
</protein>
<proteinExistence type="inferred from homology"/>
<evidence type="ECO:0000313" key="15">
    <source>
        <dbReference type="Proteomes" id="UP000663069"/>
    </source>
</evidence>
<dbReference type="InterPro" id="IPR051199">
    <property type="entry name" value="LPS_LOS_Heptosyltrfase"/>
</dbReference>
<evidence type="ECO:0000256" key="4">
    <source>
        <dbReference type="ARBA" id="ARBA00022519"/>
    </source>
</evidence>
<evidence type="ECO:0000256" key="13">
    <source>
        <dbReference type="ARBA" id="ARBA00049201"/>
    </source>
</evidence>
<evidence type="ECO:0000256" key="2">
    <source>
        <dbReference type="ARBA" id="ARBA00004713"/>
    </source>
</evidence>
<sequence length="317" mass="36407">MKICLVKTSSMGDVIHTLPALTDAQRVISDLQIDWVVEENFAEIPQWHSAVRRVIPIALRRWRKSPFALQTQNEWKNYRTLLKQEQYDAVIDAQGLFKSAFFATRLANGVKYGYDRHSIREPVASFFYDKKYSISYQQHAVERIRQLFSRSLGYSLPQTQGDYGIMTHFAYEVSSRPYVIFIHSTTREDKHWLEAEWQKLIEKLTALSFDIRLPWGNEKEKARAERLAEGKENVQVLPRLSLTELAQQIMGAKAVVSVDTGLAHLTAALGKPNITLYGSTDPKLIGCYGNNQYHLSSKSMREISAEQVFEQFNSILV</sequence>
<comment type="subcellular location">
    <subcellularLocation>
        <location evidence="1">Cell inner membrane</location>
        <topology evidence="1">Peripheral membrane protein</topology>
        <orientation evidence="1">Cytoplasmic side</orientation>
    </subcellularLocation>
</comment>
<dbReference type="SUPFAM" id="SSF53756">
    <property type="entry name" value="UDP-Glycosyltransferase/glycogen phosphorylase"/>
    <property type="match status" value="1"/>
</dbReference>
<dbReference type="RefSeq" id="WP_194811132.1">
    <property type="nucleotide sequence ID" value="NZ_CP063056.1"/>
</dbReference>
<keyword evidence="5" id="KW-0328">Glycosyltransferase</keyword>
<evidence type="ECO:0000313" key="14">
    <source>
        <dbReference type="EMBL" id="QPB41533.1"/>
    </source>
</evidence>
<evidence type="ECO:0000256" key="7">
    <source>
        <dbReference type="ARBA" id="ARBA00022985"/>
    </source>
</evidence>
<organism evidence="14 15">
    <name type="scientific">Rodentibacter haemolyticus</name>
    <dbReference type="NCBI Taxonomy" id="2778911"/>
    <lineage>
        <taxon>Bacteria</taxon>
        <taxon>Pseudomonadati</taxon>
        <taxon>Pseudomonadota</taxon>
        <taxon>Gammaproteobacteria</taxon>
        <taxon>Pasteurellales</taxon>
        <taxon>Pasteurellaceae</taxon>
        <taxon>Rodentibacter</taxon>
    </lineage>
</organism>
<dbReference type="NCBIfam" id="NF008204">
    <property type="entry name" value="PRK10964.1"/>
    <property type="match status" value="1"/>
</dbReference>
<evidence type="ECO:0000256" key="12">
    <source>
        <dbReference type="ARBA" id="ARBA00044330"/>
    </source>
</evidence>
<name>A0ABX6UUN6_9PAST</name>
<evidence type="ECO:0000256" key="1">
    <source>
        <dbReference type="ARBA" id="ARBA00004515"/>
    </source>
</evidence>
<evidence type="ECO:0000256" key="5">
    <source>
        <dbReference type="ARBA" id="ARBA00022676"/>
    </source>
</evidence>
<keyword evidence="8" id="KW-0472">Membrane</keyword>
<dbReference type="EC" id="2.4.99.23" evidence="10"/>
<evidence type="ECO:0000256" key="6">
    <source>
        <dbReference type="ARBA" id="ARBA00022679"/>
    </source>
</evidence>
<dbReference type="InterPro" id="IPR011908">
    <property type="entry name" value="LipoPS_heptosylTferase-I"/>
</dbReference>
<dbReference type="CDD" id="cd03789">
    <property type="entry name" value="GT9_LPS_heptosyltransferase"/>
    <property type="match status" value="1"/>
</dbReference>
<evidence type="ECO:0000256" key="8">
    <source>
        <dbReference type="ARBA" id="ARBA00023136"/>
    </source>
</evidence>
<dbReference type="EMBL" id="CP063056">
    <property type="protein sequence ID" value="QPB41533.1"/>
    <property type="molecule type" value="Genomic_DNA"/>
</dbReference>
<keyword evidence="4" id="KW-0997">Cell inner membrane</keyword>
<comment type="catalytic activity">
    <reaction evidence="13">
        <text>an alpha-Kdo-(2-&gt;4)-alpha-Kdo-(2-&gt;6)-lipid A + ADP-L-glycero-beta-D-manno-heptose = an L-alpha-D-Hep-(1-&gt;5)-[alpha-Kdo-(2-&gt;4)]-alpha-Kdo-(2-&gt;6)-lipid A + ADP + H(+)</text>
        <dbReference type="Rhea" id="RHEA:74067"/>
        <dbReference type="ChEBI" id="CHEBI:15378"/>
        <dbReference type="ChEBI" id="CHEBI:61506"/>
        <dbReference type="ChEBI" id="CHEBI:176431"/>
        <dbReference type="ChEBI" id="CHEBI:193068"/>
        <dbReference type="ChEBI" id="CHEBI:456216"/>
        <dbReference type="EC" id="2.4.99.23"/>
    </reaction>
</comment>
<evidence type="ECO:0000256" key="9">
    <source>
        <dbReference type="ARBA" id="ARBA00043995"/>
    </source>
</evidence>
<keyword evidence="15" id="KW-1185">Reference proteome</keyword>
<dbReference type="Gene3D" id="3.40.50.2000">
    <property type="entry name" value="Glycogen Phosphorylase B"/>
    <property type="match status" value="2"/>
</dbReference>
<dbReference type="Proteomes" id="UP000663069">
    <property type="component" value="Chromosome"/>
</dbReference>
<comment type="pathway">
    <text evidence="2">Bacterial outer membrane biogenesis; LPS core biosynthesis.</text>
</comment>
<keyword evidence="6" id="KW-0808">Transferase</keyword>
<keyword evidence="3" id="KW-1003">Cell membrane</keyword>
<evidence type="ECO:0000256" key="3">
    <source>
        <dbReference type="ARBA" id="ARBA00022475"/>
    </source>
</evidence>
<dbReference type="PANTHER" id="PTHR30160:SF19">
    <property type="entry name" value="LIPOPOLYSACCHARIDE HEPTOSYLTRANSFERASE 1"/>
    <property type="match status" value="1"/>
</dbReference>
<evidence type="ECO:0000256" key="11">
    <source>
        <dbReference type="ARBA" id="ARBA00044190"/>
    </source>
</evidence>
<dbReference type="Pfam" id="PF01075">
    <property type="entry name" value="Glyco_transf_9"/>
    <property type="match status" value="1"/>
</dbReference>
<reference evidence="14 15" key="1">
    <citation type="submission" date="2020-10" db="EMBL/GenBank/DDBJ databases">
        <title>Genome Sequencing of Rodentibacter spp. strain DSM111151.</title>
        <authorList>
            <person name="Benga L."/>
            <person name="Lautwein T."/>
        </authorList>
    </citation>
    <scope>NUCLEOTIDE SEQUENCE [LARGE SCALE GENOMIC DNA]</scope>
    <source>
        <strain evidence="14 15">DSM 111151</strain>
    </source>
</reference>
<evidence type="ECO:0000256" key="10">
    <source>
        <dbReference type="ARBA" id="ARBA00044041"/>
    </source>
</evidence>
<gene>
    <name evidence="14" type="primary">rfaC</name>
    <name evidence="14" type="ORF">IHV77_06120</name>
</gene>
<accession>A0ABX6UUN6</accession>
<keyword evidence="7" id="KW-0448">Lipopolysaccharide biosynthesis</keyword>
<dbReference type="NCBIfam" id="TIGR02193">
    <property type="entry name" value="heptsyl_trn_I"/>
    <property type="match status" value="1"/>
</dbReference>